<evidence type="ECO:0000256" key="1">
    <source>
        <dbReference type="SAM" id="Phobius"/>
    </source>
</evidence>
<accession>K0PSJ6</accession>
<keyword evidence="1" id="KW-1133">Transmembrane helix</keyword>
<gene>
    <name evidence="2" type="ORF">BN77_1488</name>
</gene>
<keyword evidence="1" id="KW-0472">Membrane</keyword>
<sequence length="131" mass="14784">MKVHNLTVCDQVRQEVNGKFILIGVYTNGIVLTQMPGQFVLGVWLLLESDRLGHINFKFRARMAGQDEDLMFIEGQVEVVELENWTPMGFGSPVLIGQSGDLTLEAMFGEEREWTVLRTLRVTKGQVSVQT</sequence>
<keyword evidence="1" id="KW-0812">Transmembrane</keyword>
<name>K0PSJ6_9HYPH</name>
<evidence type="ECO:0000313" key="3">
    <source>
        <dbReference type="Proteomes" id="UP000009319"/>
    </source>
</evidence>
<dbReference type="EMBL" id="CANI01000003">
    <property type="protein sequence ID" value="CCM74365.1"/>
    <property type="molecule type" value="Genomic_DNA"/>
</dbReference>
<feature type="transmembrane region" description="Helical" evidence="1">
    <location>
        <begin position="20"/>
        <end position="47"/>
    </location>
</feature>
<dbReference type="STRING" id="1211777.BN77_1488"/>
<dbReference type="Proteomes" id="UP000009319">
    <property type="component" value="Unassembled WGS sequence"/>
</dbReference>
<keyword evidence="3" id="KW-1185">Reference proteome</keyword>
<dbReference type="Pfam" id="PF22091">
    <property type="entry name" value="DUF6941"/>
    <property type="match status" value="1"/>
</dbReference>
<dbReference type="RefSeq" id="WP_007529973.1">
    <property type="nucleotide sequence ID" value="NZ_HF536772.1"/>
</dbReference>
<organism evidence="2 3">
    <name type="scientific">Rhizobium mesoamericanum STM3625</name>
    <dbReference type="NCBI Taxonomy" id="1211777"/>
    <lineage>
        <taxon>Bacteria</taxon>
        <taxon>Pseudomonadati</taxon>
        <taxon>Pseudomonadota</taxon>
        <taxon>Alphaproteobacteria</taxon>
        <taxon>Hyphomicrobiales</taxon>
        <taxon>Rhizobiaceae</taxon>
        <taxon>Rhizobium/Agrobacterium group</taxon>
        <taxon>Rhizobium</taxon>
    </lineage>
</organism>
<evidence type="ECO:0000313" key="2">
    <source>
        <dbReference type="EMBL" id="CCM74365.1"/>
    </source>
</evidence>
<dbReference type="InterPro" id="IPR054221">
    <property type="entry name" value="DUF6941"/>
</dbReference>
<comment type="caution">
    <text evidence="2">The sequence shown here is derived from an EMBL/GenBank/DDBJ whole genome shotgun (WGS) entry which is preliminary data.</text>
</comment>
<dbReference type="AlphaFoldDB" id="K0PSJ6"/>
<protein>
    <submittedName>
        <fullName evidence="2">Uncharacterized protein</fullName>
    </submittedName>
</protein>
<reference evidence="2 3" key="1">
    <citation type="journal article" date="2013" name="Genome Announc.">
        <title>Draft Genome Sequence of Rhizobium mesoamericanum STM3625, a Nitrogen-Fixing Symbiont of Mimosa pudica Isolated in French Guiana (South America).</title>
        <authorList>
            <person name="Moulin L."/>
            <person name="Mornico D."/>
            <person name="Melkonian R."/>
            <person name="Klonowska A."/>
        </authorList>
    </citation>
    <scope>NUCLEOTIDE SEQUENCE [LARGE SCALE GENOMIC DNA]</scope>
    <source>
        <strain evidence="2 3">STM3625</strain>
    </source>
</reference>
<dbReference type="HOGENOM" id="CLU_1925897_0_0_5"/>
<proteinExistence type="predicted"/>